<proteinExistence type="predicted"/>
<comment type="caution">
    <text evidence="1">The sequence shown here is derived from an EMBL/GenBank/DDBJ whole genome shotgun (WGS) entry which is preliminary data.</text>
</comment>
<sequence length="187" mass="20734">MNSYVKTKAHADPNQTSISEKKVLTGSAVAILQICVRKVSVDWTGAAQRDAGPPLRACAVQRRRLRLRRLAASPPLRLHPSPADEGMASTEARRECETEGCSKDAKLQCPTCIKLGIQGSYFCSQECFKGSWGSHKLLHKKAKEDKNQNESKNCVEKDINTDPWPGYRYTGKLRPLLPIDSHEACAQ</sequence>
<accession>A0ACD3RQY4</accession>
<protein>
    <submittedName>
        <fullName evidence="1">Uncharacterized protein</fullName>
    </submittedName>
</protein>
<reference evidence="1" key="1">
    <citation type="submission" date="2018-11" db="EMBL/GenBank/DDBJ databases">
        <title>The sequence and de novo assembly of Larimichthys crocea genome using PacBio and Hi-C technologies.</title>
        <authorList>
            <person name="Xu P."/>
            <person name="Chen B."/>
            <person name="Zhou Z."/>
            <person name="Ke Q."/>
            <person name="Wu Y."/>
            <person name="Bai H."/>
            <person name="Pu F."/>
        </authorList>
    </citation>
    <scope>NUCLEOTIDE SEQUENCE</scope>
    <source>
        <tissue evidence="1">Muscle</tissue>
    </source>
</reference>
<dbReference type="Proteomes" id="UP000793456">
    <property type="component" value="Chromosome III"/>
</dbReference>
<organism evidence="1 2">
    <name type="scientific">Larimichthys crocea</name>
    <name type="common">Large yellow croaker</name>
    <name type="synonym">Pseudosciaena crocea</name>
    <dbReference type="NCBI Taxonomy" id="215358"/>
    <lineage>
        <taxon>Eukaryota</taxon>
        <taxon>Metazoa</taxon>
        <taxon>Chordata</taxon>
        <taxon>Craniata</taxon>
        <taxon>Vertebrata</taxon>
        <taxon>Euteleostomi</taxon>
        <taxon>Actinopterygii</taxon>
        <taxon>Neopterygii</taxon>
        <taxon>Teleostei</taxon>
        <taxon>Neoteleostei</taxon>
        <taxon>Acanthomorphata</taxon>
        <taxon>Eupercaria</taxon>
        <taxon>Sciaenidae</taxon>
        <taxon>Larimichthys</taxon>
    </lineage>
</organism>
<gene>
    <name evidence="1" type="ORF">E3U43_015773</name>
</gene>
<evidence type="ECO:0000313" key="1">
    <source>
        <dbReference type="EMBL" id="TMS21800.1"/>
    </source>
</evidence>
<evidence type="ECO:0000313" key="2">
    <source>
        <dbReference type="Proteomes" id="UP000793456"/>
    </source>
</evidence>
<keyword evidence="2" id="KW-1185">Reference proteome</keyword>
<name>A0ACD3RQY4_LARCR</name>
<dbReference type="EMBL" id="CM011676">
    <property type="protein sequence ID" value="TMS21800.1"/>
    <property type="molecule type" value="Genomic_DNA"/>
</dbReference>